<name>A0A8S5T917_9CAUD</name>
<accession>A0A8S5T917</accession>
<dbReference type="EMBL" id="BK032766">
    <property type="protein sequence ID" value="DAF59258.1"/>
    <property type="molecule type" value="Genomic_DNA"/>
</dbReference>
<sequence>MIDFAFDSFFIEYTKPEKLYLLLFLLFLR</sequence>
<protein>
    <submittedName>
        <fullName evidence="1">Uncharacterized protein</fullName>
    </submittedName>
</protein>
<organism evidence="1">
    <name type="scientific">Siphoviridae sp. ct3fB6</name>
    <dbReference type="NCBI Taxonomy" id="2827770"/>
    <lineage>
        <taxon>Viruses</taxon>
        <taxon>Duplodnaviria</taxon>
        <taxon>Heunggongvirae</taxon>
        <taxon>Uroviricota</taxon>
        <taxon>Caudoviricetes</taxon>
    </lineage>
</organism>
<evidence type="ECO:0000313" key="1">
    <source>
        <dbReference type="EMBL" id="DAF59258.1"/>
    </source>
</evidence>
<proteinExistence type="predicted"/>
<reference evidence="1" key="1">
    <citation type="journal article" date="2021" name="Proc. Natl. Acad. Sci. U.S.A.">
        <title>A Catalog of Tens of Thousands of Viruses from Human Metagenomes Reveals Hidden Associations with Chronic Diseases.</title>
        <authorList>
            <person name="Tisza M.J."/>
            <person name="Buck C.B."/>
        </authorList>
    </citation>
    <scope>NUCLEOTIDE SEQUENCE</scope>
    <source>
        <strain evidence="1">Ct3fB6</strain>
    </source>
</reference>